<sequence length="253" mass="28874">MACAAHNNHAIIRPTSSPLMEDCNSHFFLHIGDHSSLVLVSHYLTSSNYNTWIQAMLMALVVKNKIGFVDDRIPHPTTNDLLLSIRTHCSSMVISWILNVVTREIAYSLLIDTAFEIWGELHGALDVNTYYTQLKILWDELKDFQSIPVYHYGSMRPWMDYQQQKCVMQFLKGLKSYAQTCTQILMMDFLSPITKDFAFVVQEEWKQAINLGITFSSHHLEGDASTSPSTIASIVNFTPKPKHGHLFILAMVY</sequence>
<reference evidence="2 3" key="1">
    <citation type="journal article" date="2018" name="PLoS Genet.">
        <title>Population sequencing reveals clonal diversity and ancestral inbreeding in the grapevine cultivar Chardonnay.</title>
        <authorList>
            <person name="Roach M.J."/>
            <person name="Johnson D.L."/>
            <person name="Bohlmann J."/>
            <person name="van Vuuren H.J."/>
            <person name="Jones S.J."/>
            <person name="Pretorius I.S."/>
            <person name="Schmidt S.A."/>
            <person name="Borneman A.R."/>
        </authorList>
    </citation>
    <scope>NUCLEOTIDE SEQUENCE [LARGE SCALE GENOMIC DNA]</scope>
    <source>
        <strain evidence="3">cv. Chardonnay</strain>
        <tissue evidence="2">Leaf</tissue>
    </source>
</reference>
<name>A0A438H6Q8_VITVI</name>
<evidence type="ECO:0000313" key="2">
    <source>
        <dbReference type="EMBL" id="RVW80142.1"/>
    </source>
</evidence>
<feature type="domain" description="Retrotransposon Copia-like N-terminal" evidence="1">
    <location>
        <begin position="30"/>
        <end position="76"/>
    </location>
</feature>
<dbReference type="PANTHER" id="PTHR37610">
    <property type="entry name" value="CCHC-TYPE DOMAIN-CONTAINING PROTEIN"/>
    <property type="match status" value="1"/>
</dbReference>
<organism evidence="2 3">
    <name type="scientific">Vitis vinifera</name>
    <name type="common">Grape</name>
    <dbReference type="NCBI Taxonomy" id="29760"/>
    <lineage>
        <taxon>Eukaryota</taxon>
        <taxon>Viridiplantae</taxon>
        <taxon>Streptophyta</taxon>
        <taxon>Embryophyta</taxon>
        <taxon>Tracheophyta</taxon>
        <taxon>Spermatophyta</taxon>
        <taxon>Magnoliopsida</taxon>
        <taxon>eudicotyledons</taxon>
        <taxon>Gunneridae</taxon>
        <taxon>Pentapetalae</taxon>
        <taxon>rosids</taxon>
        <taxon>Vitales</taxon>
        <taxon>Vitaceae</taxon>
        <taxon>Viteae</taxon>
        <taxon>Vitis</taxon>
    </lineage>
</organism>
<comment type="caution">
    <text evidence="2">The sequence shown here is derived from an EMBL/GenBank/DDBJ whole genome shotgun (WGS) entry which is preliminary data.</text>
</comment>
<dbReference type="EMBL" id="QGNW01000269">
    <property type="protein sequence ID" value="RVW80142.1"/>
    <property type="molecule type" value="Genomic_DNA"/>
</dbReference>
<evidence type="ECO:0000259" key="1">
    <source>
        <dbReference type="Pfam" id="PF14244"/>
    </source>
</evidence>
<dbReference type="InterPro" id="IPR029472">
    <property type="entry name" value="Copia-like_N"/>
</dbReference>
<gene>
    <name evidence="2" type="ORF">CK203_054092</name>
</gene>
<dbReference type="Pfam" id="PF14244">
    <property type="entry name" value="Retrotran_gag_3"/>
    <property type="match status" value="1"/>
</dbReference>
<evidence type="ECO:0000313" key="3">
    <source>
        <dbReference type="Proteomes" id="UP000288805"/>
    </source>
</evidence>
<dbReference type="Proteomes" id="UP000288805">
    <property type="component" value="Unassembled WGS sequence"/>
</dbReference>
<accession>A0A438H6Q8</accession>
<protein>
    <recommendedName>
        <fullName evidence="1">Retrotransposon Copia-like N-terminal domain-containing protein</fullName>
    </recommendedName>
</protein>
<dbReference type="AlphaFoldDB" id="A0A438H6Q8"/>
<proteinExistence type="predicted"/>
<dbReference type="PANTHER" id="PTHR37610:SF97">
    <property type="entry name" value="RETROTRANSPOSON GAG DOMAIN-CONTAINING PROTEIN"/>
    <property type="match status" value="1"/>
</dbReference>